<evidence type="ECO:0000256" key="6">
    <source>
        <dbReference type="ARBA" id="ARBA00043742"/>
    </source>
</evidence>
<evidence type="ECO:0000256" key="2">
    <source>
        <dbReference type="ARBA" id="ARBA00022801"/>
    </source>
</evidence>
<evidence type="ECO:0000256" key="4">
    <source>
        <dbReference type="ARBA" id="ARBA00042703"/>
    </source>
</evidence>
<dbReference type="InterPro" id="IPR000073">
    <property type="entry name" value="AB_hydrolase_1"/>
</dbReference>
<evidence type="ECO:0000256" key="1">
    <source>
        <dbReference type="ARBA" id="ARBA00008645"/>
    </source>
</evidence>
<evidence type="ECO:0000259" key="12">
    <source>
        <dbReference type="Pfam" id="PF00561"/>
    </source>
</evidence>
<evidence type="ECO:0000256" key="5">
    <source>
        <dbReference type="ARBA" id="ARBA00043667"/>
    </source>
</evidence>
<evidence type="ECO:0000256" key="8">
    <source>
        <dbReference type="ARBA" id="ARBA00048283"/>
    </source>
</evidence>
<dbReference type="PANTHER" id="PTHR46118">
    <property type="entry name" value="PROTEIN ABHD11"/>
    <property type="match status" value="1"/>
</dbReference>
<dbReference type="Proteomes" id="UP000054359">
    <property type="component" value="Unassembled WGS sequence"/>
</dbReference>
<comment type="similarity">
    <text evidence="1">Belongs to the AB hydrolase superfamily.</text>
</comment>
<dbReference type="Pfam" id="PF00561">
    <property type="entry name" value="Abhydrolase_1"/>
    <property type="match status" value="1"/>
</dbReference>
<dbReference type="PRINTS" id="PR00412">
    <property type="entry name" value="EPOXHYDRLASE"/>
</dbReference>
<dbReference type="PANTHER" id="PTHR46118:SF4">
    <property type="entry name" value="PROTEIN ABHD11"/>
    <property type="match status" value="1"/>
</dbReference>
<dbReference type="EMBL" id="KK119659">
    <property type="protein sequence ID" value="KFM76337.1"/>
    <property type="molecule type" value="Genomic_DNA"/>
</dbReference>
<dbReference type="STRING" id="407821.A0A087UG48"/>
<dbReference type="InterPro" id="IPR029058">
    <property type="entry name" value="AB_hydrolase_fold"/>
</dbReference>
<evidence type="ECO:0000256" key="10">
    <source>
        <dbReference type="ARBA" id="ARBA00048513"/>
    </source>
</evidence>
<dbReference type="EC" id="3.1.1.116" evidence="3"/>
<comment type="catalytic activity">
    <reaction evidence="6">
        <text>a 1,3-diacyl-sn-glycerol + H2O = a 1-acyl-sn-glycerol + a fatty acid + H(+)</text>
        <dbReference type="Rhea" id="RHEA:38503"/>
        <dbReference type="ChEBI" id="CHEBI:15377"/>
        <dbReference type="ChEBI" id="CHEBI:15378"/>
        <dbReference type="ChEBI" id="CHEBI:28868"/>
        <dbReference type="ChEBI" id="CHEBI:64683"/>
        <dbReference type="ChEBI" id="CHEBI:77272"/>
    </reaction>
</comment>
<reference evidence="13 14" key="1">
    <citation type="submission" date="2013-11" db="EMBL/GenBank/DDBJ databases">
        <title>Genome sequencing of Stegodyphus mimosarum.</title>
        <authorList>
            <person name="Bechsgaard J."/>
        </authorList>
    </citation>
    <scope>NUCLEOTIDE SEQUENCE [LARGE SCALE GENOMIC DNA]</scope>
</reference>
<dbReference type="GO" id="GO:0005739">
    <property type="term" value="C:mitochondrion"/>
    <property type="evidence" value="ECO:0007669"/>
    <property type="project" value="TreeGrafter"/>
</dbReference>
<dbReference type="AlphaFoldDB" id="A0A087UG48"/>
<evidence type="ECO:0000256" key="11">
    <source>
        <dbReference type="ARBA" id="ARBA00048919"/>
    </source>
</evidence>
<feature type="non-terminal residue" evidence="13">
    <location>
        <position position="287"/>
    </location>
</feature>
<protein>
    <recommendedName>
        <fullName evidence="7">sn-1-specific diacylglycerol lipase ABHD11</fullName>
        <ecNumber evidence="3">3.1.1.116</ecNumber>
    </recommendedName>
    <alternativeName>
        <fullName evidence="4">Alpha/beta hydrolase domain-containing protein 11</fullName>
    </alternativeName>
</protein>
<dbReference type="Gene3D" id="3.40.50.1820">
    <property type="entry name" value="alpha/beta hydrolase"/>
    <property type="match status" value="1"/>
</dbReference>
<dbReference type="GO" id="GO:0052689">
    <property type="term" value="F:carboxylic ester hydrolase activity"/>
    <property type="evidence" value="ECO:0007669"/>
    <property type="project" value="TreeGrafter"/>
</dbReference>
<name>A0A087UG48_STEMI</name>
<comment type="catalytic activity">
    <reaction evidence="11">
        <text>1-octadecanoyl-2-(5Z,8Z,11Z,14Z-eicosatetraenoyl)-sn-glycerol + H2O = 2-(5Z,8Z,11Z,14Z-eicosatetraenoyl)-glycerol + octadecanoate + H(+)</text>
        <dbReference type="Rhea" id="RHEA:38507"/>
        <dbReference type="ChEBI" id="CHEBI:15377"/>
        <dbReference type="ChEBI" id="CHEBI:15378"/>
        <dbReference type="ChEBI" id="CHEBI:25629"/>
        <dbReference type="ChEBI" id="CHEBI:52392"/>
        <dbReference type="ChEBI" id="CHEBI:75728"/>
    </reaction>
</comment>
<comment type="catalytic activity">
    <reaction evidence="5">
        <text>a 1,2-diacyl-sn-glycerol + H2O = a 2-acylglycerol + a fatty acid + H(+)</text>
        <dbReference type="Rhea" id="RHEA:33275"/>
        <dbReference type="ChEBI" id="CHEBI:15377"/>
        <dbReference type="ChEBI" id="CHEBI:15378"/>
        <dbReference type="ChEBI" id="CHEBI:17389"/>
        <dbReference type="ChEBI" id="CHEBI:17815"/>
        <dbReference type="ChEBI" id="CHEBI:28868"/>
        <dbReference type="EC" id="3.1.1.116"/>
    </reaction>
</comment>
<dbReference type="OrthoDB" id="8119704at2759"/>
<dbReference type="PRINTS" id="PR00111">
    <property type="entry name" value="ABHYDROLASE"/>
</dbReference>
<keyword evidence="2 13" id="KW-0378">Hydrolase</keyword>
<evidence type="ECO:0000313" key="13">
    <source>
        <dbReference type="EMBL" id="KFM76337.1"/>
    </source>
</evidence>
<accession>A0A087UG48</accession>
<evidence type="ECO:0000256" key="9">
    <source>
        <dbReference type="ARBA" id="ARBA00048504"/>
    </source>
</evidence>
<evidence type="ECO:0000313" key="14">
    <source>
        <dbReference type="Proteomes" id="UP000054359"/>
    </source>
</evidence>
<dbReference type="OMA" id="KENWADI"/>
<gene>
    <name evidence="13" type="ORF">X975_25719</name>
</gene>
<evidence type="ECO:0000256" key="3">
    <source>
        <dbReference type="ARBA" id="ARBA00026104"/>
    </source>
</evidence>
<sequence length="287" mass="32514">MELAFDVFPPPGDREQNVPPVILLHGMMDSRKTWKRIGPQIARKTGRKVYAVDARNHGESPWSDDFNFDILAEDLDHFLNCHQIPRATLVGHSMGGRAALTFALRKPEKVEKLIVEDMTPQNFSVRSSGIVIQMLYLLKESLNAIPRGADETTAKKAVVDFMVKLLPPEQIPVGKRDNYDLDMLPLKRVGDKYSWKTNLSVLESFLNSAERMHQDLSGTFMGEALFLYGTKSFFKVGKDQLIPKLFPEAVKIGFDGAGHLIHHECPDSFVEEVTKFINGYYNQKSKY</sequence>
<dbReference type="SUPFAM" id="SSF53474">
    <property type="entry name" value="alpha/beta-Hydrolases"/>
    <property type="match status" value="1"/>
</dbReference>
<keyword evidence="14" id="KW-1185">Reference proteome</keyword>
<comment type="catalytic activity">
    <reaction evidence="8">
        <text>1-octadecanoyl-2-(4Z,7Z,10Z,13Z,16Z,19Z-docosahexaenoyl)-sn-glycerol + H2O = 2-(4Z,7Z,10Z,13Z,16Z,19Z-docosahexaenoyl)-glycerol + octadecanoate + H(+)</text>
        <dbReference type="Rhea" id="RHEA:77107"/>
        <dbReference type="ChEBI" id="CHEBI:15377"/>
        <dbReference type="ChEBI" id="CHEBI:15378"/>
        <dbReference type="ChEBI" id="CHEBI:25629"/>
        <dbReference type="ChEBI" id="CHEBI:77129"/>
        <dbReference type="ChEBI" id="CHEBI:186738"/>
    </reaction>
</comment>
<organism evidence="13 14">
    <name type="scientific">Stegodyphus mimosarum</name>
    <name type="common">African social velvet spider</name>
    <dbReference type="NCBI Taxonomy" id="407821"/>
    <lineage>
        <taxon>Eukaryota</taxon>
        <taxon>Metazoa</taxon>
        <taxon>Ecdysozoa</taxon>
        <taxon>Arthropoda</taxon>
        <taxon>Chelicerata</taxon>
        <taxon>Arachnida</taxon>
        <taxon>Araneae</taxon>
        <taxon>Araneomorphae</taxon>
        <taxon>Entelegynae</taxon>
        <taxon>Eresoidea</taxon>
        <taxon>Eresidae</taxon>
        <taxon>Stegodyphus</taxon>
    </lineage>
</organism>
<comment type="catalytic activity">
    <reaction evidence="9">
        <text>1,2-didecanoylglycerol + H2O = decanoylglycerol + decanoate + H(+)</text>
        <dbReference type="Rhea" id="RHEA:48596"/>
        <dbReference type="ChEBI" id="CHEBI:11152"/>
        <dbReference type="ChEBI" id="CHEBI:15377"/>
        <dbReference type="ChEBI" id="CHEBI:15378"/>
        <dbReference type="ChEBI" id="CHEBI:27689"/>
        <dbReference type="ChEBI" id="CHEBI:90605"/>
    </reaction>
</comment>
<feature type="domain" description="AB hydrolase-1" evidence="12">
    <location>
        <begin position="19"/>
        <end position="120"/>
    </location>
</feature>
<dbReference type="InterPro" id="IPR000639">
    <property type="entry name" value="Epox_hydrolase-like"/>
</dbReference>
<evidence type="ECO:0000256" key="7">
    <source>
        <dbReference type="ARBA" id="ARBA00044064"/>
    </source>
</evidence>
<comment type="catalytic activity">
    <reaction evidence="10">
        <text>1-octadecanoyl-2-(9Z-octadecenoyl)-sn-glycerol + H2O = 2-(9Z-octadecenoyl)-glycerol + octadecanoate + H(+)</text>
        <dbReference type="Rhea" id="RHEA:77103"/>
        <dbReference type="ChEBI" id="CHEBI:15377"/>
        <dbReference type="ChEBI" id="CHEBI:15378"/>
        <dbReference type="ChEBI" id="CHEBI:25629"/>
        <dbReference type="ChEBI" id="CHEBI:73990"/>
        <dbReference type="ChEBI" id="CHEBI:75468"/>
    </reaction>
</comment>
<proteinExistence type="inferred from homology"/>